<keyword evidence="2" id="KW-1185">Reference proteome</keyword>
<comment type="caution">
    <text evidence="1">The sequence shown here is derived from an EMBL/GenBank/DDBJ whole genome shotgun (WGS) entry which is preliminary data.</text>
</comment>
<dbReference type="Proteomes" id="UP000275719">
    <property type="component" value="Unassembled WGS sequence"/>
</dbReference>
<protein>
    <submittedName>
        <fullName evidence="1">Uncharacterized protein</fullName>
    </submittedName>
</protein>
<sequence>MKEFEYNGTYADCYVLNDDRTEKFIFEFLNHFIPERKESASEYEFPQYEDDSQFIFQNDYQIIEFLSQKTNVEYSLYWNNKRSEDLKGAMVFFTPDNKIIFGLFCNTLKGDTKIEDEYFQKLKLFTQSNYGYISYEQIPEMDTNTFIELSIKSL</sequence>
<organism evidence="1 2">
    <name type="scientific">Paenimyroides tangerinum</name>
    <dbReference type="NCBI Taxonomy" id="2488728"/>
    <lineage>
        <taxon>Bacteria</taxon>
        <taxon>Pseudomonadati</taxon>
        <taxon>Bacteroidota</taxon>
        <taxon>Flavobacteriia</taxon>
        <taxon>Flavobacteriales</taxon>
        <taxon>Flavobacteriaceae</taxon>
        <taxon>Paenimyroides</taxon>
    </lineage>
</organism>
<accession>A0A3P3VVS9</accession>
<dbReference type="AlphaFoldDB" id="A0A3P3VVS9"/>
<reference evidence="1 2" key="1">
    <citation type="submission" date="2018-11" db="EMBL/GenBank/DDBJ databases">
        <title>Flavobacterium sp. nov., YIM 102701-2 draft genome.</title>
        <authorList>
            <person name="Li G."/>
            <person name="Jiang Y."/>
        </authorList>
    </citation>
    <scope>NUCLEOTIDE SEQUENCE [LARGE SCALE GENOMIC DNA]</scope>
    <source>
        <strain evidence="1 2">YIM 102701-2</strain>
    </source>
</reference>
<proteinExistence type="predicted"/>
<dbReference type="OrthoDB" id="954422at2"/>
<evidence type="ECO:0000313" key="2">
    <source>
        <dbReference type="Proteomes" id="UP000275719"/>
    </source>
</evidence>
<gene>
    <name evidence="1" type="ORF">EG240_15725</name>
</gene>
<evidence type="ECO:0000313" key="1">
    <source>
        <dbReference type="EMBL" id="RRJ86902.1"/>
    </source>
</evidence>
<dbReference type="RefSeq" id="WP_125020287.1">
    <property type="nucleotide sequence ID" value="NZ_RQVQ01000068.1"/>
</dbReference>
<name>A0A3P3VVS9_9FLAO</name>
<dbReference type="EMBL" id="RQVQ01000068">
    <property type="protein sequence ID" value="RRJ86902.1"/>
    <property type="molecule type" value="Genomic_DNA"/>
</dbReference>